<dbReference type="Proteomes" id="UP000254939">
    <property type="component" value="Unassembled WGS sequence"/>
</dbReference>
<sequence>MPGAFDRGQSEPLIVGENARYLVRVTAEAVLEQYGEPMIAATDDIQGCTAERSNGTIIRQVATFSA</sequence>
<dbReference type="EMBL" id="NAAC01000051">
    <property type="protein sequence ID" value="RDJ01488.1"/>
    <property type="molecule type" value="Genomic_DNA"/>
</dbReference>
<protein>
    <submittedName>
        <fullName evidence="1">Uncharacterized protein</fullName>
    </submittedName>
</protein>
<dbReference type="AlphaFoldDB" id="A0A370KE36"/>
<reference evidence="1 2" key="1">
    <citation type="submission" date="2017-03" db="EMBL/GenBank/DDBJ databases">
        <title>Genome analysis of Rhizobial strains effectives or ineffectives for nitrogen fixation isolated from bean seeds.</title>
        <authorList>
            <person name="Peralta H."/>
            <person name="Aguilar-Vera A."/>
            <person name="Mora Y."/>
            <person name="Vargas-Lagunas C."/>
            <person name="Girard L."/>
            <person name="Mora J."/>
        </authorList>
    </citation>
    <scope>NUCLEOTIDE SEQUENCE [LARGE SCALE GENOMIC DNA]</scope>
    <source>
        <strain evidence="1 2">CCGM3</strain>
    </source>
</reference>
<accession>A0A370KE36</accession>
<proteinExistence type="predicted"/>
<gene>
    <name evidence="1" type="ORF">B5K06_34030</name>
</gene>
<name>A0A370KE36_9HYPH</name>
<comment type="caution">
    <text evidence="1">The sequence shown here is derived from an EMBL/GenBank/DDBJ whole genome shotgun (WGS) entry which is preliminary data.</text>
</comment>
<organism evidence="1 2">
    <name type="scientific">Rhizobium grahamii</name>
    <dbReference type="NCBI Taxonomy" id="1120045"/>
    <lineage>
        <taxon>Bacteria</taxon>
        <taxon>Pseudomonadati</taxon>
        <taxon>Pseudomonadota</taxon>
        <taxon>Alphaproteobacteria</taxon>
        <taxon>Hyphomicrobiales</taxon>
        <taxon>Rhizobiaceae</taxon>
        <taxon>Rhizobium/Agrobacterium group</taxon>
        <taxon>Rhizobium</taxon>
    </lineage>
</organism>
<evidence type="ECO:0000313" key="2">
    <source>
        <dbReference type="Proteomes" id="UP000254939"/>
    </source>
</evidence>
<evidence type="ECO:0000313" key="1">
    <source>
        <dbReference type="EMBL" id="RDJ01488.1"/>
    </source>
</evidence>